<reference evidence="2 3" key="1">
    <citation type="journal article" date="2018" name="BMC Genomics">
        <title>Comparative genome analyses reveal sequence features reflecting distinct modes of host-adaptation between dicot and monocot powdery mildew.</title>
        <authorList>
            <person name="Wu Y."/>
            <person name="Ma X."/>
            <person name="Pan Z."/>
            <person name="Kale S.D."/>
            <person name="Song Y."/>
            <person name="King H."/>
            <person name="Zhang Q."/>
            <person name="Presley C."/>
            <person name="Deng X."/>
            <person name="Wei C.I."/>
            <person name="Xiao S."/>
        </authorList>
    </citation>
    <scope>NUCLEOTIDE SEQUENCE [LARGE SCALE GENOMIC DNA]</scope>
    <source>
        <strain evidence="2">UMSG2</strain>
    </source>
</reference>
<dbReference type="Proteomes" id="UP000286134">
    <property type="component" value="Unassembled WGS sequence"/>
</dbReference>
<feature type="domain" description="Integrase zinc-binding" evidence="1">
    <location>
        <begin position="39"/>
        <end position="93"/>
    </location>
</feature>
<dbReference type="Pfam" id="PF17921">
    <property type="entry name" value="Integrase_H2C2"/>
    <property type="match status" value="1"/>
</dbReference>
<dbReference type="AlphaFoldDB" id="A0A420I4M7"/>
<accession>A0A420I4M7</accession>
<organism evidence="2 3">
    <name type="scientific">Erysiphe neolycopersici</name>
    <dbReference type="NCBI Taxonomy" id="212602"/>
    <lineage>
        <taxon>Eukaryota</taxon>
        <taxon>Fungi</taxon>
        <taxon>Dikarya</taxon>
        <taxon>Ascomycota</taxon>
        <taxon>Pezizomycotina</taxon>
        <taxon>Leotiomycetes</taxon>
        <taxon>Erysiphales</taxon>
        <taxon>Erysiphaceae</taxon>
        <taxon>Erysiphe</taxon>
    </lineage>
</organism>
<dbReference type="Gene3D" id="1.10.340.70">
    <property type="match status" value="1"/>
</dbReference>
<dbReference type="EMBL" id="MCFK01001740">
    <property type="protein sequence ID" value="RKF64657.1"/>
    <property type="molecule type" value="Genomic_DNA"/>
</dbReference>
<keyword evidence="3" id="KW-1185">Reference proteome</keyword>
<proteinExistence type="predicted"/>
<evidence type="ECO:0000259" key="1">
    <source>
        <dbReference type="Pfam" id="PF17921"/>
    </source>
</evidence>
<evidence type="ECO:0000313" key="3">
    <source>
        <dbReference type="Proteomes" id="UP000286134"/>
    </source>
</evidence>
<name>A0A420I4M7_9PEZI</name>
<dbReference type="InterPro" id="IPR041588">
    <property type="entry name" value="Integrase_H2C2"/>
</dbReference>
<evidence type="ECO:0000313" key="2">
    <source>
        <dbReference type="EMBL" id="RKF64657.1"/>
    </source>
</evidence>
<protein>
    <recommendedName>
        <fullName evidence="1">Integrase zinc-binding domain-containing protein</fullName>
    </recommendedName>
</protein>
<sequence length="132" mass="15488">MTVIAFNTFKKRALKFVIRDGHFWRRNNKSHPRRVIDSSKERTEIMKAAHEDLGHKGRESTYHHVGRNFWWEKCYLDCKKFVASCIECQMRNPANTEEALYSTYTGSLFTKLAIDMTLMPMTESGFKYLALA</sequence>
<dbReference type="STRING" id="212602.A0A420I4M7"/>
<comment type="caution">
    <text evidence="2">The sequence shown here is derived from an EMBL/GenBank/DDBJ whole genome shotgun (WGS) entry which is preliminary data.</text>
</comment>
<dbReference type="OrthoDB" id="5425374at2759"/>
<gene>
    <name evidence="2" type="ORF">OnM2_017052</name>
</gene>